<dbReference type="SUPFAM" id="SSF54675">
    <property type="entry name" value="Nicotinate/Quinolinate PRTase N-terminal domain-like"/>
    <property type="match status" value="1"/>
</dbReference>
<dbReference type="NCBIfam" id="TIGR01514">
    <property type="entry name" value="NAPRTase"/>
    <property type="match status" value="1"/>
</dbReference>
<evidence type="ECO:0000256" key="4">
    <source>
        <dbReference type="ARBA" id="ARBA00022553"/>
    </source>
</evidence>
<feature type="domain" description="Nicotinate/nicotinamide phosphoribosyltransferase" evidence="9">
    <location>
        <begin position="145"/>
        <end position="379"/>
    </location>
</feature>
<dbReference type="Gene3D" id="3.20.140.10">
    <property type="entry name" value="nicotinate phosphoribosyltransferase"/>
    <property type="match status" value="1"/>
</dbReference>
<keyword evidence="12" id="KW-1185">Reference proteome</keyword>
<dbReference type="AlphaFoldDB" id="A0A448YIJ3"/>
<dbReference type="STRING" id="13370.A0A448YIJ3"/>
<protein>
    <recommendedName>
        <fullName evidence="3 8">Nicotinate phosphoribosyltransferase</fullName>
        <ecNumber evidence="3 8">6.3.4.21</ecNumber>
    </recommendedName>
</protein>
<dbReference type="PANTHER" id="PTHR11098:SF1">
    <property type="entry name" value="NICOTINATE PHOSPHORIBOSYLTRANSFERASE"/>
    <property type="match status" value="1"/>
</dbReference>
<dbReference type="GO" id="GO:0005829">
    <property type="term" value="C:cytosol"/>
    <property type="evidence" value="ECO:0007669"/>
    <property type="project" value="TreeGrafter"/>
</dbReference>
<dbReference type="EC" id="6.3.4.21" evidence="3 8"/>
<evidence type="ECO:0000259" key="9">
    <source>
        <dbReference type="Pfam" id="PF04095"/>
    </source>
</evidence>
<keyword evidence="6 8" id="KW-0662">Pyridine nucleotide biosynthesis</keyword>
<evidence type="ECO:0000256" key="2">
    <source>
        <dbReference type="ARBA" id="ARBA00010897"/>
    </source>
</evidence>
<evidence type="ECO:0000256" key="1">
    <source>
        <dbReference type="ARBA" id="ARBA00004952"/>
    </source>
</evidence>
<keyword evidence="4" id="KW-0597">Phosphoprotein</keyword>
<proteinExistence type="inferred from homology"/>
<dbReference type="SUPFAM" id="SSF51690">
    <property type="entry name" value="Nicotinate/Quinolinate PRTase C-terminal domain-like"/>
    <property type="match status" value="1"/>
</dbReference>
<evidence type="ECO:0000259" key="10">
    <source>
        <dbReference type="Pfam" id="PF17767"/>
    </source>
</evidence>
<evidence type="ECO:0000256" key="8">
    <source>
        <dbReference type="RuleBase" id="RU003838"/>
    </source>
</evidence>
<evidence type="ECO:0000256" key="7">
    <source>
        <dbReference type="ARBA" id="ARBA00048668"/>
    </source>
</evidence>
<dbReference type="FunCoup" id="A0A448YIJ3">
    <property type="interactions" value="213"/>
</dbReference>
<reference evidence="11 12" key="1">
    <citation type="submission" date="2018-12" db="EMBL/GenBank/DDBJ databases">
        <authorList>
            <person name="Tiukova I."/>
            <person name="Dainat J."/>
        </authorList>
    </citation>
    <scope>NUCLEOTIDE SEQUENCE [LARGE SCALE GENOMIC DNA]</scope>
</reference>
<dbReference type="PIRSF" id="PIRSF000484">
    <property type="entry name" value="NAPRT"/>
    <property type="match status" value="1"/>
</dbReference>
<organism evidence="11 12">
    <name type="scientific">Brettanomyces naardenensis</name>
    <name type="common">Yeast</name>
    <dbReference type="NCBI Taxonomy" id="13370"/>
    <lineage>
        <taxon>Eukaryota</taxon>
        <taxon>Fungi</taxon>
        <taxon>Dikarya</taxon>
        <taxon>Ascomycota</taxon>
        <taxon>Saccharomycotina</taxon>
        <taxon>Pichiomycetes</taxon>
        <taxon>Pichiales</taxon>
        <taxon>Pichiaceae</taxon>
        <taxon>Brettanomyces</taxon>
    </lineage>
</organism>
<comment type="PTM">
    <text evidence="8">Transiently phosphorylated on a His residue during the reaction cycle. Phosphorylation strongly increases the affinity for substrates and increases the rate of nicotinate D-ribonucleotide production. Dephosphorylation regenerates the low-affinity form of the enzyme, leading to product release.</text>
</comment>
<dbReference type="InterPro" id="IPR041525">
    <property type="entry name" value="N/Namide_PRibTrfase"/>
</dbReference>
<feature type="domain" description="Nicotinate phosphoribosyltransferase N-terminal" evidence="10">
    <location>
        <begin position="1"/>
        <end position="113"/>
    </location>
</feature>
<name>A0A448YIJ3_BRENA</name>
<dbReference type="Proteomes" id="UP000290900">
    <property type="component" value="Unassembled WGS sequence"/>
</dbReference>
<dbReference type="UniPathway" id="UPA00253">
    <property type="reaction ID" value="UER00457"/>
</dbReference>
<keyword evidence="5 8" id="KW-0436">Ligase</keyword>
<dbReference type="Pfam" id="PF17767">
    <property type="entry name" value="NAPRTase_N"/>
    <property type="match status" value="1"/>
</dbReference>
<dbReference type="InterPro" id="IPR040727">
    <property type="entry name" value="NAPRTase_N"/>
</dbReference>
<dbReference type="GO" id="GO:0004516">
    <property type="term" value="F:nicotinate phosphoribosyltransferase activity"/>
    <property type="evidence" value="ECO:0007669"/>
    <property type="project" value="UniProtKB-UniRule"/>
</dbReference>
<sequence length="396" mass="44985">MQAAIHNCFPDAQVTFNYHNRTPEKKLNKEAIDWLKMQIDALGDLRFSTEEIEYLKKEVPFLPAKFYQWLETFQLRPKEQVVMNDDPENFDLFVKGKWDEVTLYEIPLLSLVSEAYFLFVIKDWTLDGQFEKAKSKALTLLEHNCAFSEFGTRRRRSLVTQKVVMEGLISGAKESGKESLFLGTSNVYFAKMYGLRPMGTIAHEWMMGIAAITQDYGNANKIAMDSWLKTVGNEHAGLALTDTFGTDVFLRAFYPPYSDYYAGVRQDSGSPLTFTERIGHHYLEILGLPKFSKSICFSDSLNVDRCIQYKAKADEVGLNCSFGIGTNLTNDFPDSTPLNIVIKISSANGNPAIKISDNLGKNTGDPETVRRVKRELGYEEKYWAGGDEEHRWDPTS</sequence>
<dbReference type="InterPro" id="IPR006406">
    <property type="entry name" value="Nic_PRibTrfase"/>
</dbReference>
<dbReference type="Pfam" id="PF04095">
    <property type="entry name" value="NAPRTase"/>
    <property type="match status" value="1"/>
</dbReference>
<dbReference type="OrthoDB" id="193380at2759"/>
<dbReference type="InParanoid" id="A0A448YIJ3"/>
<evidence type="ECO:0000313" key="12">
    <source>
        <dbReference type="Proteomes" id="UP000290900"/>
    </source>
</evidence>
<comment type="function">
    <text evidence="8">Catalyzes the synthesis of beta-nicotinate D-ribonucleotide from nicotinate and 5-phospho-D-ribose 1-phosphate at the expense of ATP.</text>
</comment>
<evidence type="ECO:0000256" key="6">
    <source>
        <dbReference type="ARBA" id="ARBA00022642"/>
    </source>
</evidence>
<comment type="pathway">
    <text evidence="1 8">Cofactor biosynthesis; NAD(+) biosynthesis; nicotinate D-ribonucleotide from nicotinate: step 1/1.</text>
</comment>
<evidence type="ECO:0000313" key="11">
    <source>
        <dbReference type="EMBL" id="VEU20772.1"/>
    </source>
</evidence>
<gene>
    <name evidence="11" type="ORF">BRENAR_LOCUS1507</name>
</gene>
<dbReference type="InterPro" id="IPR036068">
    <property type="entry name" value="Nicotinate_pribotase-like_C"/>
</dbReference>
<comment type="catalytic activity">
    <reaction evidence="7 8">
        <text>5-phospho-alpha-D-ribose 1-diphosphate + nicotinate + ATP + H2O = nicotinate beta-D-ribonucleotide + ADP + phosphate + diphosphate</text>
        <dbReference type="Rhea" id="RHEA:36163"/>
        <dbReference type="ChEBI" id="CHEBI:15377"/>
        <dbReference type="ChEBI" id="CHEBI:30616"/>
        <dbReference type="ChEBI" id="CHEBI:32544"/>
        <dbReference type="ChEBI" id="CHEBI:33019"/>
        <dbReference type="ChEBI" id="CHEBI:43474"/>
        <dbReference type="ChEBI" id="CHEBI:57502"/>
        <dbReference type="ChEBI" id="CHEBI:58017"/>
        <dbReference type="ChEBI" id="CHEBI:456216"/>
        <dbReference type="EC" id="6.3.4.21"/>
    </reaction>
</comment>
<accession>A0A448YIJ3</accession>
<evidence type="ECO:0000256" key="5">
    <source>
        <dbReference type="ARBA" id="ARBA00022598"/>
    </source>
</evidence>
<evidence type="ECO:0000256" key="3">
    <source>
        <dbReference type="ARBA" id="ARBA00013236"/>
    </source>
</evidence>
<dbReference type="GO" id="GO:0034355">
    <property type="term" value="P:NAD+ biosynthetic process via the salvage pathway"/>
    <property type="evidence" value="ECO:0007669"/>
    <property type="project" value="TreeGrafter"/>
</dbReference>
<dbReference type="InterPro" id="IPR007229">
    <property type="entry name" value="Nic_PRibTrfase-Fam"/>
</dbReference>
<dbReference type="PANTHER" id="PTHR11098">
    <property type="entry name" value="NICOTINATE PHOSPHORIBOSYLTRANSFERASE"/>
    <property type="match status" value="1"/>
</dbReference>
<dbReference type="EMBL" id="CAACVR010000007">
    <property type="protein sequence ID" value="VEU20772.1"/>
    <property type="molecule type" value="Genomic_DNA"/>
</dbReference>
<comment type="similarity">
    <text evidence="2 8">Belongs to the NAPRTase family.</text>
</comment>